<protein>
    <submittedName>
        <fullName evidence="1">Uncharacterized protein</fullName>
    </submittedName>
</protein>
<dbReference type="EMBL" id="JASEJX010000016">
    <property type="protein sequence ID" value="KAK4514121.1"/>
    <property type="molecule type" value="Genomic_DNA"/>
</dbReference>
<name>A0AAN7DG35_9FUNG</name>
<reference evidence="1 2" key="1">
    <citation type="submission" date="2022-11" db="EMBL/GenBank/DDBJ databases">
        <title>Mucor velutinosus strain NIH1002 WGS.</title>
        <authorList>
            <person name="Subramanian P."/>
            <person name="Mullikin J.C."/>
            <person name="Segre J.A."/>
            <person name="Zelazny A.M."/>
        </authorList>
    </citation>
    <scope>NUCLEOTIDE SEQUENCE [LARGE SCALE GENOMIC DNA]</scope>
    <source>
        <strain evidence="1 2">NIH1002</strain>
    </source>
</reference>
<dbReference type="AlphaFoldDB" id="A0AAN7DG35"/>
<organism evidence="1 2">
    <name type="scientific">Mucor velutinosus</name>
    <dbReference type="NCBI Taxonomy" id="708070"/>
    <lineage>
        <taxon>Eukaryota</taxon>
        <taxon>Fungi</taxon>
        <taxon>Fungi incertae sedis</taxon>
        <taxon>Mucoromycota</taxon>
        <taxon>Mucoromycotina</taxon>
        <taxon>Mucoromycetes</taxon>
        <taxon>Mucorales</taxon>
        <taxon>Mucorineae</taxon>
        <taxon>Mucoraceae</taxon>
        <taxon>Mucor</taxon>
    </lineage>
</organism>
<keyword evidence="2" id="KW-1185">Reference proteome</keyword>
<dbReference type="GeneID" id="89949815"/>
<evidence type="ECO:0000313" key="1">
    <source>
        <dbReference type="EMBL" id="KAK4514121.1"/>
    </source>
</evidence>
<dbReference type="RefSeq" id="XP_064680787.1">
    <property type="nucleotide sequence ID" value="XM_064825410.1"/>
</dbReference>
<accession>A0AAN7DG35</accession>
<proteinExistence type="predicted"/>
<evidence type="ECO:0000313" key="2">
    <source>
        <dbReference type="Proteomes" id="UP001304243"/>
    </source>
</evidence>
<gene>
    <name evidence="1" type="ORF">ATC70_006129</name>
</gene>
<comment type="caution">
    <text evidence="1">The sequence shown here is derived from an EMBL/GenBank/DDBJ whole genome shotgun (WGS) entry which is preliminary data.</text>
</comment>
<dbReference type="Proteomes" id="UP001304243">
    <property type="component" value="Unassembled WGS sequence"/>
</dbReference>
<sequence>MVVTAGHLQRYLTRDKGANSSGVEESDIEDTTIATIEMKASELITVFPKSVDSPQRSFDESILRALRQSGGSTCERNKALWIADSLKLKPFALLNDNQVEEIALTHCDNLMPLIAKSQDHSFRVKHVTAGKKRAWDNSLISTNANATMDIEANLMSIQHYGPYAQQLSKRCYKQLDINSCQLLNDDWTFLPQLRYICAQLLAGAIIMNKKNEAVLVNTVEIYGRQRSLDVHRESFVNKKGKSASSSLPPVTTKYYYTWATIMNDNEGDKLVVGTKTLNALITSSLRIDSIHEASVGGGIISHFELDESAALTASIFLDSDSIKKASSLASNQNVNKVDRFDLRYQLRQLRSKFQYPSTYLLCRASSIFANDLRSQPYSIFTLYEAPDTGRESAAKIASKLFLKIAETVQSNIHPTLPKTFVNTLLTKYQDGQVKSILQQIVELYHNENAIDILENHFLNEKLMSLANLMSTSLVLANKSVVENVKSRVLNGY</sequence>